<evidence type="ECO:0000259" key="1">
    <source>
        <dbReference type="Pfam" id="PF13521"/>
    </source>
</evidence>
<dbReference type="PANTHER" id="PTHR37512:SF1">
    <property type="entry name" value="NADR_TTD14 AAA DOMAIN-CONTAINING PROTEIN"/>
    <property type="match status" value="1"/>
</dbReference>
<dbReference type="Pfam" id="PF13521">
    <property type="entry name" value="AAA_28"/>
    <property type="match status" value="1"/>
</dbReference>
<dbReference type="PANTHER" id="PTHR37512">
    <property type="entry name" value="TRIFUNCTIONAL NAD BIOSYNTHESIS/REGULATOR PROTEIN NADR"/>
    <property type="match status" value="1"/>
</dbReference>
<evidence type="ECO:0000313" key="3">
    <source>
        <dbReference type="Proteomes" id="UP000006426"/>
    </source>
</evidence>
<accession>A0AAD0LY88</accession>
<reference evidence="2 3" key="1">
    <citation type="journal article" date="2011" name="PLoS Pathog.">
        <title>Dynamic evolution of pathogenicity revealed by sequencing and comparative genomics of 19 Pseudomonas syringae isolates.</title>
        <authorList>
            <person name="Baltrus D.A."/>
            <person name="Nishimura M.T."/>
            <person name="Romanchuk A."/>
            <person name="Chang J.H."/>
            <person name="Mukhtar M.S."/>
            <person name="Cherkis K."/>
            <person name="Roach J."/>
            <person name="Grant S.R."/>
            <person name="Jones C.D."/>
            <person name="Dangl J.L."/>
        </authorList>
    </citation>
    <scope>NUCLEOTIDE SEQUENCE [LARGE SCALE GENOMIC DNA]</scope>
    <source>
        <strain evidence="2 3">M301315</strain>
    </source>
</reference>
<protein>
    <submittedName>
        <fullName evidence="2">N-acetylglucosamine-6-sulfatase</fullName>
    </submittedName>
</protein>
<name>A0AAD0LY88_PSEAV</name>
<dbReference type="SUPFAM" id="SSF52540">
    <property type="entry name" value="P-loop containing nucleoside triphosphate hydrolases"/>
    <property type="match status" value="1"/>
</dbReference>
<evidence type="ECO:0000313" key="2">
    <source>
        <dbReference type="EMBL" id="AXH55711.1"/>
    </source>
</evidence>
<dbReference type="InterPro" id="IPR027417">
    <property type="entry name" value="P-loop_NTPase"/>
</dbReference>
<dbReference type="Gene3D" id="3.40.50.300">
    <property type="entry name" value="P-loop containing nucleotide triphosphate hydrolases"/>
    <property type="match status" value="1"/>
</dbReference>
<dbReference type="RefSeq" id="WP_005745168.1">
    <property type="nucleotide sequence ID" value="NZ_CP031225.1"/>
</dbReference>
<gene>
    <name evidence="2" type="ORF">PLA107_010575</name>
</gene>
<sequence length="181" mass="20673">MKVLVLTGPESSGKSWLSAEIQNRFGGLLVGEYVRHFIDQQGRDTHYADIPAIARGQLDWEDTARASEPHLLILDTHLLSNVLWSRTLFGDCPAWIEQQLLNRSYDLHLLLSPEGVDWISDGQRCQPQLRERQAFFDSSREWLDHHRQAYKVLGGDWPQRREQAMTAVAQLLGDSADLVLV</sequence>
<proteinExistence type="predicted"/>
<dbReference type="EMBL" id="CP031225">
    <property type="protein sequence ID" value="AXH55711.1"/>
    <property type="molecule type" value="Genomic_DNA"/>
</dbReference>
<dbReference type="InterPro" id="IPR052735">
    <property type="entry name" value="NAD_biosynth-regulator"/>
</dbReference>
<feature type="domain" description="NadR/Ttd14 AAA" evidence="1">
    <location>
        <begin position="5"/>
        <end position="160"/>
    </location>
</feature>
<dbReference type="InterPro" id="IPR038727">
    <property type="entry name" value="NadR/Ttd14_AAA_dom"/>
</dbReference>
<dbReference type="AlphaFoldDB" id="A0AAD0LY88"/>
<dbReference type="Proteomes" id="UP000006426">
    <property type="component" value="Chromosome"/>
</dbReference>
<organism evidence="2 3">
    <name type="scientific">Pseudomonas amygdali pv. lachrymans str. M301315</name>
    <dbReference type="NCBI Taxonomy" id="629260"/>
    <lineage>
        <taxon>Bacteria</taxon>
        <taxon>Pseudomonadati</taxon>
        <taxon>Pseudomonadota</taxon>
        <taxon>Gammaproteobacteria</taxon>
        <taxon>Pseudomonadales</taxon>
        <taxon>Pseudomonadaceae</taxon>
        <taxon>Pseudomonas</taxon>
        <taxon>Pseudomonas amygdali</taxon>
    </lineage>
</organism>